<dbReference type="EMBL" id="CP054139">
    <property type="protein sequence ID" value="QKJ28636.1"/>
    <property type="molecule type" value="Genomic_DNA"/>
</dbReference>
<dbReference type="KEGG" id="mmab:HQ865_02310"/>
<evidence type="ECO:0000313" key="1">
    <source>
        <dbReference type="EMBL" id="QKJ28636.1"/>
    </source>
</evidence>
<accession>A0A7D4UE62</accession>
<dbReference type="RefSeq" id="WP_173413337.1">
    <property type="nucleotide sequence ID" value="NZ_CP054139.1"/>
</dbReference>
<gene>
    <name evidence="1" type="ORF">HQ865_02310</name>
</gene>
<keyword evidence="2" id="KW-1185">Reference proteome</keyword>
<sequence length="57" mass="6579">MHYKTQVTKIRLFHEVYVKPMLTGTINIIVGLIMPTLDEMQNVFIFDIKISSANNPN</sequence>
<reference evidence="1 2" key="1">
    <citation type="submission" date="2020-05" db="EMBL/GenBank/DDBJ databases">
        <title>Mucilaginibacter mali sp. nov.</title>
        <authorList>
            <person name="Kim H.S."/>
            <person name="Lee K.C."/>
            <person name="Suh M.K."/>
            <person name="Kim J.-S."/>
            <person name="Han K.-I."/>
            <person name="Eom M.K."/>
            <person name="Shin Y.K."/>
            <person name="Lee J.-S."/>
        </authorList>
    </citation>
    <scope>NUCLEOTIDE SEQUENCE [LARGE SCALE GENOMIC DNA]</scope>
    <source>
        <strain evidence="1 2">G2-14</strain>
    </source>
</reference>
<dbReference type="AlphaFoldDB" id="A0A7D4UE62"/>
<dbReference type="Proteomes" id="UP000505355">
    <property type="component" value="Chromosome"/>
</dbReference>
<evidence type="ECO:0000313" key="2">
    <source>
        <dbReference type="Proteomes" id="UP000505355"/>
    </source>
</evidence>
<proteinExistence type="predicted"/>
<name>A0A7D4UE62_9SPHI</name>
<organism evidence="1 2">
    <name type="scientific">Mucilaginibacter mali</name>
    <dbReference type="NCBI Taxonomy" id="2740462"/>
    <lineage>
        <taxon>Bacteria</taxon>
        <taxon>Pseudomonadati</taxon>
        <taxon>Bacteroidota</taxon>
        <taxon>Sphingobacteriia</taxon>
        <taxon>Sphingobacteriales</taxon>
        <taxon>Sphingobacteriaceae</taxon>
        <taxon>Mucilaginibacter</taxon>
    </lineage>
</organism>
<protein>
    <submittedName>
        <fullName evidence="1">Uncharacterized protein</fullName>
    </submittedName>
</protein>